<name>A0A9X9PVI1_GULGU</name>
<proteinExistence type="predicted"/>
<dbReference type="AlphaFoldDB" id="A0A9X9PVI1"/>
<dbReference type="Pfam" id="PF00617">
    <property type="entry name" value="RasGEF"/>
    <property type="match status" value="1"/>
</dbReference>
<gene>
    <name evidence="4" type="ORF">BN2614_LOCUS1</name>
</gene>
<feature type="domain" description="Ras-GEF" evidence="3">
    <location>
        <begin position="1"/>
        <end position="226"/>
    </location>
</feature>
<dbReference type="InterPro" id="IPR036964">
    <property type="entry name" value="RASGEF_cat_dom_sf"/>
</dbReference>
<dbReference type="InterPro" id="IPR008937">
    <property type="entry name" value="Ras-like_GEF"/>
</dbReference>
<dbReference type="GO" id="GO:0005085">
    <property type="term" value="F:guanyl-nucleotide exchange factor activity"/>
    <property type="evidence" value="ECO:0007669"/>
    <property type="project" value="UniProtKB-KW"/>
</dbReference>
<evidence type="ECO:0000259" key="3">
    <source>
        <dbReference type="PROSITE" id="PS50009"/>
    </source>
</evidence>
<accession>A0A9X9PVI1</accession>
<dbReference type="InterPro" id="IPR001895">
    <property type="entry name" value="RASGEF_cat_dom"/>
</dbReference>
<evidence type="ECO:0000256" key="2">
    <source>
        <dbReference type="PROSITE-ProRule" id="PRU00168"/>
    </source>
</evidence>
<sequence>MDAELFKKVLPHQCMGSIWFRRNKPGNEHLALTVWATIAQFNGVARCIIPTCLGNPSTTTRDRSGCTGSSSSLPQACHILGNYSSLHAILSGLQNDSVHHLKRTWESGRCDVKESGSKWTEGILLSRTLSLALQECPFNKFASLVRHLQRAQKRLPKKTQGVIPYLGTFLTDLVMWDTVMEDCIEEYRVLTDIMLLQVAAENYTLEPQRPFRAWFLSVEQLSEDER</sequence>
<reference evidence="4 5" key="1">
    <citation type="submission" date="2018-10" db="EMBL/GenBank/DDBJ databases">
        <authorList>
            <person name="Ekblom R."/>
            <person name="Jareborg N."/>
        </authorList>
    </citation>
    <scope>NUCLEOTIDE SEQUENCE [LARGE SCALE GENOMIC DNA]</scope>
    <source>
        <tissue evidence="4">Muscle</tissue>
    </source>
</reference>
<evidence type="ECO:0000313" key="5">
    <source>
        <dbReference type="Proteomes" id="UP000269945"/>
    </source>
</evidence>
<dbReference type="SMART" id="SM00147">
    <property type="entry name" value="RasGEF"/>
    <property type="match status" value="1"/>
</dbReference>
<keyword evidence="1 2" id="KW-0344">Guanine-nucleotide releasing factor</keyword>
<dbReference type="PROSITE" id="PS50009">
    <property type="entry name" value="RASGEF_CAT"/>
    <property type="match status" value="1"/>
</dbReference>
<dbReference type="PANTHER" id="PTHR23113:SF35">
    <property type="entry name" value="RAL GUANINE NUCLEOTIDE DISSOCIATION STIMULATOR"/>
    <property type="match status" value="1"/>
</dbReference>
<dbReference type="SUPFAM" id="SSF48366">
    <property type="entry name" value="Ras GEF"/>
    <property type="match status" value="1"/>
</dbReference>
<evidence type="ECO:0000256" key="1">
    <source>
        <dbReference type="ARBA" id="ARBA00022658"/>
    </source>
</evidence>
<dbReference type="EMBL" id="CYRY02003456">
    <property type="protein sequence ID" value="VCW68071.1"/>
    <property type="molecule type" value="Genomic_DNA"/>
</dbReference>
<dbReference type="Proteomes" id="UP000269945">
    <property type="component" value="Unassembled WGS sequence"/>
</dbReference>
<protein>
    <recommendedName>
        <fullName evidence="3">Ras-GEF domain-containing protein</fullName>
    </recommendedName>
</protein>
<organism evidence="4 5">
    <name type="scientific">Gulo gulo</name>
    <name type="common">Wolverine</name>
    <name type="synonym">Gluton</name>
    <dbReference type="NCBI Taxonomy" id="48420"/>
    <lineage>
        <taxon>Eukaryota</taxon>
        <taxon>Metazoa</taxon>
        <taxon>Chordata</taxon>
        <taxon>Craniata</taxon>
        <taxon>Vertebrata</taxon>
        <taxon>Euteleostomi</taxon>
        <taxon>Mammalia</taxon>
        <taxon>Eutheria</taxon>
        <taxon>Laurasiatheria</taxon>
        <taxon>Carnivora</taxon>
        <taxon>Caniformia</taxon>
        <taxon>Musteloidea</taxon>
        <taxon>Mustelidae</taxon>
        <taxon>Guloninae</taxon>
        <taxon>Gulo</taxon>
    </lineage>
</organism>
<dbReference type="GO" id="GO:0007265">
    <property type="term" value="P:Ras protein signal transduction"/>
    <property type="evidence" value="ECO:0007669"/>
    <property type="project" value="TreeGrafter"/>
</dbReference>
<dbReference type="Gene3D" id="1.10.840.10">
    <property type="entry name" value="Ras guanine-nucleotide exchange factors catalytic domain"/>
    <property type="match status" value="1"/>
</dbReference>
<keyword evidence="5" id="KW-1185">Reference proteome</keyword>
<evidence type="ECO:0000313" key="4">
    <source>
        <dbReference type="EMBL" id="VCW68071.1"/>
    </source>
</evidence>
<comment type="caution">
    <text evidence="4">The sequence shown here is derived from an EMBL/GenBank/DDBJ whole genome shotgun (WGS) entry which is preliminary data.</text>
</comment>
<dbReference type="GO" id="GO:0005886">
    <property type="term" value="C:plasma membrane"/>
    <property type="evidence" value="ECO:0007669"/>
    <property type="project" value="TreeGrafter"/>
</dbReference>
<dbReference type="InterPro" id="IPR023578">
    <property type="entry name" value="Ras_GEF_dom_sf"/>
</dbReference>
<dbReference type="PANTHER" id="PTHR23113">
    <property type="entry name" value="GUANINE NUCLEOTIDE EXCHANGE FACTOR"/>
    <property type="match status" value="1"/>
</dbReference>